<dbReference type="KEGG" id="ffu:CLAFUR5_05363"/>
<feature type="compositionally biased region" description="Basic residues" evidence="1">
    <location>
        <begin position="26"/>
        <end position="40"/>
    </location>
</feature>
<dbReference type="AlphaFoldDB" id="A0A9Q8LG58"/>
<keyword evidence="2" id="KW-0732">Signal</keyword>
<feature type="region of interest" description="Disordered" evidence="1">
    <location>
        <begin position="118"/>
        <end position="154"/>
    </location>
</feature>
<protein>
    <submittedName>
        <fullName evidence="3">Uncharacterized protein</fullName>
    </submittedName>
</protein>
<organism evidence="3 4">
    <name type="scientific">Passalora fulva</name>
    <name type="common">Tomato leaf mold</name>
    <name type="synonym">Cladosporium fulvum</name>
    <dbReference type="NCBI Taxonomy" id="5499"/>
    <lineage>
        <taxon>Eukaryota</taxon>
        <taxon>Fungi</taxon>
        <taxon>Dikarya</taxon>
        <taxon>Ascomycota</taxon>
        <taxon>Pezizomycotina</taxon>
        <taxon>Dothideomycetes</taxon>
        <taxon>Dothideomycetidae</taxon>
        <taxon>Mycosphaerellales</taxon>
        <taxon>Mycosphaerellaceae</taxon>
        <taxon>Fulvia</taxon>
    </lineage>
</organism>
<feature type="chain" id="PRO_5040372956" evidence="2">
    <location>
        <begin position="20"/>
        <end position="167"/>
    </location>
</feature>
<feature type="compositionally biased region" description="Polar residues" evidence="1">
    <location>
        <begin position="121"/>
        <end position="134"/>
    </location>
</feature>
<feature type="signal peptide" evidence="2">
    <location>
        <begin position="1"/>
        <end position="19"/>
    </location>
</feature>
<accession>A0A9Q8LG58</accession>
<feature type="region of interest" description="Disordered" evidence="1">
    <location>
        <begin position="20"/>
        <end position="47"/>
    </location>
</feature>
<keyword evidence="4" id="KW-1185">Reference proteome</keyword>
<evidence type="ECO:0000256" key="2">
    <source>
        <dbReference type="SAM" id="SignalP"/>
    </source>
</evidence>
<reference evidence="3" key="2">
    <citation type="journal article" date="2022" name="Microb. Genom.">
        <title>A chromosome-scale genome assembly of the tomato pathogen Cladosporium fulvum reveals a compartmentalized genome architecture and the presence of a dispensable chromosome.</title>
        <authorList>
            <person name="Zaccaron A.Z."/>
            <person name="Chen L.H."/>
            <person name="Samaras A."/>
            <person name="Stergiopoulos I."/>
        </authorList>
    </citation>
    <scope>NUCLEOTIDE SEQUENCE</scope>
    <source>
        <strain evidence="3">Race5_Kim</strain>
    </source>
</reference>
<sequence length="167" mass="17902">MAPTLRALFAATLALTTSAIPDPSPGHRHHQHHAHLHSSPKRADGGYTPCTPTGWTDGMAAQWQGMMTQELAALTQETLAESLHHTAANNYAQAGFTCAVDSAFAPSDPWQLILDCPSPKPRTTANGRTTQPSAPWTSHPRTSPPSTAPPYPPRARKVVCRGMFCGM</sequence>
<name>A0A9Q8LG58_PASFU</name>
<reference evidence="3" key="1">
    <citation type="submission" date="2021-12" db="EMBL/GenBank/DDBJ databases">
        <authorList>
            <person name="Zaccaron A."/>
            <person name="Stergiopoulos I."/>
        </authorList>
    </citation>
    <scope>NUCLEOTIDE SEQUENCE</scope>
    <source>
        <strain evidence="3">Race5_Kim</strain>
    </source>
</reference>
<gene>
    <name evidence="3" type="ORF">CLAFUR5_05363</name>
</gene>
<evidence type="ECO:0000313" key="4">
    <source>
        <dbReference type="Proteomes" id="UP000756132"/>
    </source>
</evidence>
<dbReference type="Proteomes" id="UP000756132">
    <property type="component" value="Chromosome 4"/>
</dbReference>
<dbReference type="GeneID" id="71985241"/>
<evidence type="ECO:0000256" key="1">
    <source>
        <dbReference type="SAM" id="MobiDB-lite"/>
    </source>
</evidence>
<feature type="compositionally biased region" description="Pro residues" evidence="1">
    <location>
        <begin position="142"/>
        <end position="153"/>
    </location>
</feature>
<evidence type="ECO:0000313" key="3">
    <source>
        <dbReference type="EMBL" id="UJO16880.1"/>
    </source>
</evidence>
<dbReference type="EMBL" id="CP090166">
    <property type="protein sequence ID" value="UJO16880.1"/>
    <property type="molecule type" value="Genomic_DNA"/>
</dbReference>
<dbReference type="RefSeq" id="XP_047761246.1">
    <property type="nucleotide sequence ID" value="XM_047904511.1"/>
</dbReference>
<proteinExistence type="predicted"/>